<evidence type="ECO:0000313" key="2">
    <source>
        <dbReference type="Proteomes" id="UP000035214"/>
    </source>
</evidence>
<dbReference type="RefSeq" id="WP_046956037.1">
    <property type="nucleotide sequence ID" value="NZ_LCYI01000044.1"/>
</dbReference>
<dbReference type="Proteomes" id="UP000035214">
    <property type="component" value="Unassembled WGS sequence"/>
</dbReference>
<accession>A0A0G8EPL0</accession>
<protein>
    <submittedName>
        <fullName evidence="1">Uncharacterized protein</fullName>
    </submittedName>
</protein>
<sequence>MKISIEKLDGKIGNRERIKEIIELWNLNAIETADCELEEGDKKGIEEQLVELIQSRYGTVFVVTDESNNLIGYGIGSIKKDLVTDMLYGQIEEVYVKSEYRRQQIAQSLVGNLRNWLNQENVSLIHVYVDLDNKLALNFWENTGFEKEFFLLSNS</sequence>
<dbReference type="InterPro" id="IPR016181">
    <property type="entry name" value="Acyl_CoA_acyltransferase"/>
</dbReference>
<dbReference type="Gene3D" id="3.40.630.30">
    <property type="match status" value="1"/>
</dbReference>
<dbReference type="PROSITE" id="PS51186">
    <property type="entry name" value="GNAT"/>
    <property type="match status" value="1"/>
</dbReference>
<organism evidence="1 2">
    <name type="scientific">Bacillus cereus</name>
    <dbReference type="NCBI Taxonomy" id="1396"/>
    <lineage>
        <taxon>Bacteria</taxon>
        <taxon>Bacillati</taxon>
        <taxon>Bacillota</taxon>
        <taxon>Bacilli</taxon>
        <taxon>Bacillales</taxon>
        <taxon>Bacillaceae</taxon>
        <taxon>Bacillus</taxon>
        <taxon>Bacillus cereus group</taxon>
    </lineage>
</organism>
<dbReference type="CDD" id="cd04301">
    <property type="entry name" value="NAT_SF"/>
    <property type="match status" value="1"/>
</dbReference>
<dbReference type="AlphaFoldDB" id="A0A0G8EPL0"/>
<gene>
    <name evidence="1" type="ORF">B4077_6078</name>
</gene>
<name>A0A0G8EPL0_BACCE</name>
<proteinExistence type="predicted"/>
<dbReference type="SUPFAM" id="SSF55729">
    <property type="entry name" value="Acyl-CoA N-acyltransferases (Nat)"/>
    <property type="match status" value="1"/>
</dbReference>
<comment type="caution">
    <text evidence="1">The sequence shown here is derived from an EMBL/GenBank/DDBJ whole genome shotgun (WGS) entry which is preliminary data.</text>
</comment>
<dbReference type="PATRIC" id="fig|1396.428.peg.6257"/>
<dbReference type="InterPro" id="IPR000182">
    <property type="entry name" value="GNAT_dom"/>
</dbReference>
<dbReference type="EMBL" id="LCYI01000044">
    <property type="protein sequence ID" value="KLA26188.1"/>
    <property type="molecule type" value="Genomic_DNA"/>
</dbReference>
<evidence type="ECO:0000313" key="1">
    <source>
        <dbReference type="EMBL" id="KLA26188.1"/>
    </source>
</evidence>
<reference evidence="1 2" key="1">
    <citation type="submission" date="2015-04" db="EMBL/GenBank/DDBJ databases">
        <title>Draft Genome Sequences of Eight Spore-Forming Food Isolates of Bacillus cereus Genome sequencing.</title>
        <authorList>
            <person name="Krawcyk A.O."/>
            <person name="de Jong A."/>
            <person name="Eijlander R.T."/>
            <person name="Berendsen E.M."/>
            <person name="Holsappel S."/>
            <person name="Wells-Bennik M."/>
            <person name="Kuipers O.P."/>
        </authorList>
    </citation>
    <scope>NUCLEOTIDE SEQUENCE [LARGE SCALE GENOMIC DNA]</scope>
    <source>
        <strain evidence="1 2">B4077</strain>
    </source>
</reference>
<dbReference type="GO" id="GO:0016747">
    <property type="term" value="F:acyltransferase activity, transferring groups other than amino-acyl groups"/>
    <property type="evidence" value="ECO:0007669"/>
    <property type="project" value="InterPro"/>
</dbReference>
<dbReference type="Pfam" id="PF00583">
    <property type="entry name" value="Acetyltransf_1"/>
    <property type="match status" value="1"/>
</dbReference>